<evidence type="ECO:0000313" key="4">
    <source>
        <dbReference type="Proteomes" id="UP001459277"/>
    </source>
</evidence>
<accession>A0AAW2D4N2</accession>
<feature type="region of interest" description="Disordered" evidence="1">
    <location>
        <begin position="109"/>
        <end position="186"/>
    </location>
</feature>
<dbReference type="EMBL" id="JAZDWU010000004">
    <property type="protein sequence ID" value="KAL0005291.1"/>
    <property type="molecule type" value="Genomic_DNA"/>
</dbReference>
<proteinExistence type="predicted"/>
<feature type="transmembrane region" description="Helical" evidence="2">
    <location>
        <begin position="274"/>
        <end position="294"/>
    </location>
</feature>
<gene>
    <name evidence="3" type="ORF">SO802_012852</name>
</gene>
<evidence type="ECO:0000256" key="1">
    <source>
        <dbReference type="SAM" id="MobiDB-lite"/>
    </source>
</evidence>
<keyword evidence="4" id="KW-1185">Reference proteome</keyword>
<name>A0AAW2D4N2_9ROSI</name>
<organism evidence="3 4">
    <name type="scientific">Lithocarpus litseifolius</name>
    <dbReference type="NCBI Taxonomy" id="425828"/>
    <lineage>
        <taxon>Eukaryota</taxon>
        <taxon>Viridiplantae</taxon>
        <taxon>Streptophyta</taxon>
        <taxon>Embryophyta</taxon>
        <taxon>Tracheophyta</taxon>
        <taxon>Spermatophyta</taxon>
        <taxon>Magnoliopsida</taxon>
        <taxon>eudicotyledons</taxon>
        <taxon>Gunneridae</taxon>
        <taxon>Pentapetalae</taxon>
        <taxon>rosids</taxon>
        <taxon>fabids</taxon>
        <taxon>Fagales</taxon>
        <taxon>Fagaceae</taxon>
        <taxon>Lithocarpus</taxon>
    </lineage>
</organism>
<feature type="compositionally biased region" description="Polar residues" evidence="1">
    <location>
        <begin position="206"/>
        <end position="221"/>
    </location>
</feature>
<reference evidence="3 4" key="1">
    <citation type="submission" date="2024-01" db="EMBL/GenBank/DDBJ databases">
        <title>A telomere-to-telomere, gap-free genome of sweet tea (Lithocarpus litseifolius).</title>
        <authorList>
            <person name="Zhou J."/>
        </authorList>
    </citation>
    <scope>NUCLEOTIDE SEQUENCE [LARGE SCALE GENOMIC DNA]</scope>
    <source>
        <strain evidence="3">Zhou-2022a</strain>
        <tissue evidence="3">Leaf</tissue>
    </source>
</reference>
<dbReference type="AlphaFoldDB" id="A0AAW2D4N2"/>
<comment type="caution">
    <text evidence="3">The sequence shown here is derived from an EMBL/GenBank/DDBJ whole genome shotgun (WGS) entry which is preliminary data.</text>
</comment>
<evidence type="ECO:0000313" key="3">
    <source>
        <dbReference type="EMBL" id="KAL0005291.1"/>
    </source>
</evidence>
<keyword evidence="2" id="KW-0812">Transmembrane</keyword>
<feature type="region of interest" description="Disordered" evidence="1">
    <location>
        <begin position="71"/>
        <end position="92"/>
    </location>
</feature>
<keyword evidence="2" id="KW-1133">Transmembrane helix</keyword>
<protein>
    <submittedName>
        <fullName evidence="3">Uncharacterized protein</fullName>
    </submittedName>
</protein>
<evidence type="ECO:0000256" key="2">
    <source>
        <dbReference type="SAM" id="Phobius"/>
    </source>
</evidence>
<keyword evidence="2" id="KW-0472">Membrane</keyword>
<dbReference type="Proteomes" id="UP001459277">
    <property type="component" value="Unassembled WGS sequence"/>
</dbReference>
<sequence length="304" mass="32536">MTSFKHELLGRRGFSLIPPYGLHAIISTNSRLLLPTKFVVTHEKGWYLYAGKYPTGWEKKVKVVNLPAPAKKGSMSRFTKPKSTKRGDDSSETCFDIIPYEGCLPPIGNIVLEGSPPPSTSTHSSRRPIVGKPRPSTSRTSMDDYPSSKRKTSPPPPSTTTKRKGVLAEAPIRSLRPSPVDESAQTDRVGEFIPILAKTPTPHKGVTSTGASQIGSTSPATPSVISASDPFVALSQAVKDGSSLVVTLSSIPSFTTRGLDTDLMPTTPTSTTPIAPISTILGIFLFSISSLIFIMDSSSHLAYP</sequence>
<feature type="region of interest" description="Disordered" evidence="1">
    <location>
        <begin position="198"/>
        <end position="221"/>
    </location>
</feature>